<dbReference type="PRINTS" id="PR00315">
    <property type="entry name" value="ELONGATNFCT"/>
</dbReference>
<evidence type="ECO:0000313" key="13">
    <source>
        <dbReference type="Proteomes" id="UP000678499"/>
    </source>
</evidence>
<feature type="region of interest" description="Disordered" evidence="10">
    <location>
        <begin position="55"/>
        <end position="82"/>
    </location>
</feature>
<keyword evidence="5" id="KW-0547">Nucleotide-binding</keyword>
<proteinExistence type="inferred from homology"/>
<feature type="compositionally biased region" description="Basic and acidic residues" evidence="10">
    <location>
        <begin position="224"/>
        <end position="241"/>
    </location>
</feature>
<feature type="compositionally biased region" description="Acidic residues" evidence="10">
    <location>
        <begin position="63"/>
        <end position="74"/>
    </location>
</feature>
<dbReference type="SUPFAM" id="SSF52540">
    <property type="entry name" value="P-loop containing nucleoside triphosphate hydrolases"/>
    <property type="match status" value="1"/>
</dbReference>
<dbReference type="GO" id="GO:0005525">
    <property type="term" value="F:GTP binding"/>
    <property type="evidence" value="ECO:0007669"/>
    <property type="project" value="UniProtKB-KW"/>
</dbReference>
<evidence type="ECO:0000256" key="3">
    <source>
        <dbReference type="ARBA" id="ARBA00022490"/>
    </source>
</evidence>
<evidence type="ECO:0000256" key="6">
    <source>
        <dbReference type="ARBA" id="ARBA00022801"/>
    </source>
</evidence>
<evidence type="ECO:0000259" key="11">
    <source>
        <dbReference type="PROSITE" id="PS51722"/>
    </source>
</evidence>
<dbReference type="Gene3D" id="1.10.8.10">
    <property type="entry name" value="DNA helicase RuvA subunit, C-terminal domain"/>
    <property type="match status" value="1"/>
</dbReference>
<dbReference type="Gene3D" id="2.40.30.10">
    <property type="entry name" value="Translation factors"/>
    <property type="match status" value="2"/>
</dbReference>
<dbReference type="InterPro" id="IPR009000">
    <property type="entry name" value="Transl_B-barrel_sf"/>
</dbReference>
<dbReference type="InterPro" id="IPR050100">
    <property type="entry name" value="TRAFAC_GTPase_members"/>
</dbReference>
<keyword evidence="13" id="KW-1185">Reference proteome</keyword>
<comment type="subcellular location">
    <subcellularLocation>
        <location evidence="1">Cytoplasm</location>
    </subcellularLocation>
</comment>
<feature type="compositionally biased region" description="Low complexity" evidence="10">
    <location>
        <begin position="193"/>
        <end position="223"/>
    </location>
</feature>
<dbReference type="PROSITE" id="PS51722">
    <property type="entry name" value="G_TR_2"/>
    <property type="match status" value="1"/>
</dbReference>
<protein>
    <recommendedName>
        <fullName evidence="11">Tr-type G domain-containing protein</fullName>
    </recommendedName>
</protein>
<evidence type="ECO:0000256" key="2">
    <source>
        <dbReference type="ARBA" id="ARBA00007249"/>
    </source>
</evidence>
<dbReference type="GO" id="GO:0006412">
    <property type="term" value="P:translation"/>
    <property type="evidence" value="ECO:0007669"/>
    <property type="project" value="UniProtKB-KW"/>
</dbReference>
<dbReference type="OrthoDB" id="342024at2759"/>
<dbReference type="Gene3D" id="3.40.50.300">
    <property type="entry name" value="P-loop containing nucleotide triphosphate hydrolases"/>
    <property type="match status" value="1"/>
</dbReference>
<organism evidence="12">
    <name type="scientific">Notodromas monacha</name>
    <dbReference type="NCBI Taxonomy" id="399045"/>
    <lineage>
        <taxon>Eukaryota</taxon>
        <taxon>Metazoa</taxon>
        <taxon>Ecdysozoa</taxon>
        <taxon>Arthropoda</taxon>
        <taxon>Crustacea</taxon>
        <taxon>Oligostraca</taxon>
        <taxon>Ostracoda</taxon>
        <taxon>Podocopa</taxon>
        <taxon>Podocopida</taxon>
        <taxon>Cypridocopina</taxon>
        <taxon>Cypridoidea</taxon>
        <taxon>Cyprididae</taxon>
        <taxon>Notodromas</taxon>
    </lineage>
</organism>
<keyword evidence="3" id="KW-0963">Cytoplasm</keyword>
<evidence type="ECO:0000256" key="5">
    <source>
        <dbReference type="ARBA" id="ARBA00022741"/>
    </source>
</evidence>
<reference evidence="12" key="1">
    <citation type="submission" date="2020-11" db="EMBL/GenBank/DDBJ databases">
        <authorList>
            <person name="Tran Van P."/>
        </authorList>
    </citation>
    <scope>NUCLEOTIDE SEQUENCE</scope>
</reference>
<gene>
    <name evidence="12" type="ORF">NMOB1V02_LOCUS8134</name>
</gene>
<dbReference type="SUPFAM" id="SSF50465">
    <property type="entry name" value="EF-Tu/eEF-1alpha/eIF2-gamma C-terminal domain"/>
    <property type="match status" value="1"/>
</dbReference>
<dbReference type="SUPFAM" id="SSF109732">
    <property type="entry name" value="HBS1-like domain"/>
    <property type="match status" value="1"/>
</dbReference>
<dbReference type="InterPro" id="IPR054696">
    <property type="entry name" value="GTP-eEF1A_C"/>
</dbReference>
<evidence type="ECO:0000256" key="4">
    <source>
        <dbReference type="ARBA" id="ARBA00022553"/>
    </source>
</evidence>
<dbReference type="InterPro" id="IPR027417">
    <property type="entry name" value="P-loop_NTPase"/>
</dbReference>
<dbReference type="PANTHER" id="PTHR23115">
    <property type="entry name" value="TRANSLATION FACTOR"/>
    <property type="match status" value="1"/>
</dbReference>
<dbReference type="GO" id="GO:0005737">
    <property type="term" value="C:cytoplasm"/>
    <property type="evidence" value="ECO:0007669"/>
    <property type="project" value="UniProtKB-SubCell"/>
</dbReference>
<comment type="similarity">
    <text evidence="2">Belongs to the TRAFAC class translation factor GTPase superfamily. Classic translation factor GTPase family. EF-Tu/EF-1A subfamily.</text>
</comment>
<dbReference type="EMBL" id="CAJPEX010002191">
    <property type="protein sequence ID" value="CAG0920627.1"/>
    <property type="molecule type" value="Genomic_DNA"/>
</dbReference>
<sequence>MSRHRSVRGLNYDEEYDDYYCDAYGHSVEDSANFCASPGFEQQYMFDRSKSTAMGDYIVGTNPDEEDDDDDDSDGKDKAMSRRRLDSVHVEFPSNLSPTSEARLKECLEVLRDISGESIPEPFLLNAAIEANYDSNIALQILHDKPRNTEGPSIDIVREGSDASLDDLKAKLETICREDKSARPKVLDKLAPSTSRTASSSKSGSSCSTPRMIISPSPSLSKPSPRESHKAKLDPVAEYEKERKSSQKQCLNMVVIGHVDAGKSTLMGHLLFKMGQVNQKTMHKYEQESKKVGKQSFAFAWVLDETGEERTRGITMDVGLSKFETKTKSVTLLDAPGHKDFIPNMITGASQADVALLVVDATRGEFETGFESGGQTREHALLARSLGVLQMGVVVNKLDNEGWSKQRFEEISHKISAFLTKHVGLRDADVVYIPCSGLTGENLISPPTNDALKSWYSGPCLVDVIEKFRPPERPVSKPLRLSVTDVFKGVSSLVNVSGKVECGFVQAGERLLIMPQAEQCILKAVACENASSGMTAFAGDQVVASLAGIEAQNVSLGSVLCEPQCPVPVATRFVARLVVFGIEIPITRGFPVIFHQNSMSEQAMVVKLIASVHRSTGEILKNKPRCLLKNSSALVVLEVARPICIELYKDVKELGRFTLRCSGATIAAGMITEIL</sequence>
<dbReference type="InterPro" id="IPR000795">
    <property type="entry name" value="T_Tr_GTP-bd_dom"/>
</dbReference>
<dbReference type="GO" id="GO:0003924">
    <property type="term" value="F:GTPase activity"/>
    <property type="evidence" value="ECO:0007669"/>
    <property type="project" value="InterPro"/>
</dbReference>
<evidence type="ECO:0000256" key="9">
    <source>
        <dbReference type="ARBA" id="ARBA00049117"/>
    </source>
</evidence>
<dbReference type="CDD" id="cd16267">
    <property type="entry name" value="HBS1-like_II"/>
    <property type="match status" value="1"/>
</dbReference>
<dbReference type="Pfam" id="PF22594">
    <property type="entry name" value="GTP-eEF1A_C"/>
    <property type="match status" value="1"/>
</dbReference>
<dbReference type="FunFam" id="2.40.30.10:FF:000020">
    <property type="entry name" value="Translation elongation factor EF-1"/>
    <property type="match status" value="1"/>
</dbReference>
<dbReference type="EMBL" id="OA884228">
    <property type="protein sequence ID" value="CAD7280475.1"/>
    <property type="molecule type" value="Genomic_DNA"/>
</dbReference>
<evidence type="ECO:0000256" key="10">
    <source>
        <dbReference type="SAM" id="MobiDB-lite"/>
    </source>
</evidence>
<evidence type="ECO:0000256" key="8">
    <source>
        <dbReference type="ARBA" id="ARBA00023134"/>
    </source>
</evidence>
<dbReference type="Proteomes" id="UP000678499">
    <property type="component" value="Unassembled WGS sequence"/>
</dbReference>
<evidence type="ECO:0000256" key="7">
    <source>
        <dbReference type="ARBA" id="ARBA00022917"/>
    </source>
</evidence>
<dbReference type="InterPro" id="IPR037189">
    <property type="entry name" value="HBS1-like_N_sf"/>
</dbReference>
<comment type="catalytic activity">
    <reaction evidence="9">
        <text>GTP + H2O = GDP + phosphate + H(+)</text>
        <dbReference type="Rhea" id="RHEA:19669"/>
        <dbReference type="ChEBI" id="CHEBI:15377"/>
        <dbReference type="ChEBI" id="CHEBI:15378"/>
        <dbReference type="ChEBI" id="CHEBI:37565"/>
        <dbReference type="ChEBI" id="CHEBI:43474"/>
        <dbReference type="ChEBI" id="CHEBI:58189"/>
    </reaction>
    <physiologicalReaction direction="left-to-right" evidence="9">
        <dbReference type="Rhea" id="RHEA:19670"/>
    </physiologicalReaction>
</comment>
<keyword evidence="7" id="KW-0648">Protein biosynthesis</keyword>
<feature type="region of interest" description="Disordered" evidence="10">
    <location>
        <begin position="186"/>
        <end position="241"/>
    </location>
</feature>
<keyword evidence="6" id="KW-0378">Hydrolase</keyword>
<dbReference type="SUPFAM" id="SSF50447">
    <property type="entry name" value="Translation proteins"/>
    <property type="match status" value="1"/>
</dbReference>
<evidence type="ECO:0000313" key="12">
    <source>
        <dbReference type="EMBL" id="CAD7280475.1"/>
    </source>
</evidence>
<dbReference type="InterPro" id="IPR009001">
    <property type="entry name" value="Transl_elong_EF1A/Init_IF2_C"/>
</dbReference>
<keyword evidence="4" id="KW-0597">Phosphoprotein</keyword>
<dbReference type="FunFam" id="3.40.50.300:FF:000204">
    <property type="entry name" value="Translation elongation factor Tu"/>
    <property type="match status" value="1"/>
</dbReference>
<dbReference type="AlphaFoldDB" id="A0A7R9BUZ9"/>
<evidence type="ECO:0000256" key="1">
    <source>
        <dbReference type="ARBA" id="ARBA00004496"/>
    </source>
</evidence>
<accession>A0A7R9BUZ9</accession>
<dbReference type="CDD" id="cd04093">
    <property type="entry name" value="HBS1_C_III"/>
    <property type="match status" value="1"/>
</dbReference>
<dbReference type="CDD" id="cd01883">
    <property type="entry name" value="EF1_alpha"/>
    <property type="match status" value="1"/>
</dbReference>
<keyword evidence="8" id="KW-0342">GTP-binding</keyword>
<name>A0A7R9BUZ9_9CRUS</name>
<feature type="domain" description="Tr-type G" evidence="11">
    <location>
        <begin position="248"/>
        <end position="475"/>
    </location>
</feature>
<dbReference type="Pfam" id="PF00009">
    <property type="entry name" value="GTP_EFTU"/>
    <property type="match status" value="1"/>
</dbReference>